<dbReference type="InterPro" id="IPR045021">
    <property type="entry name" value="PSI1/2/3"/>
</dbReference>
<protein>
    <recommendedName>
        <fullName evidence="2">DUF3475 domain-containing protein</fullName>
    </recommendedName>
</protein>
<feature type="region of interest" description="Disordered" evidence="1">
    <location>
        <begin position="25"/>
        <end position="46"/>
    </location>
</feature>
<evidence type="ECO:0000259" key="2">
    <source>
        <dbReference type="Pfam" id="PF11961"/>
    </source>
</evidence>
<dbReference type="PANTHER" id="PTHR31730:SF32">
    <property type="entry name" value="PROTEIN PSK SIMULATOR 1"/>
    <property type="match status" value="1"/>
</dbReference>
<dbReference type="EMBL" id="OZ034821">
    <property type="protein sequence ID" value="CAL1408417.1"/>
    <property type="molecule type" value="Genomic_DNA"/>
</dbReference>
<dbReference type="AlphaFoldDB" id="A0AAV2GDX2"/>
<accession>A0AAV2GDX2</accession>
<dbReference type="PANTHER" id="PTHR31730">
    <property type="entry name" value="OS01G0873900 PROTEIN"/>
    <property type="match status" value="1"/>
</dbReference>
<sequence>MRGGCIWGEPWLLHQEEHMLWDSDNTAETAPPRHPPPMPPLTASRRRHSPCHISKTLTTLSLALAVGNVGVSLEISCLIGNAIIRSGEVSEVSSLLGRAGRVGLDKAEEVLDTLGSSMTNLNPNSGFTSGVTTKGNKIAILVFEVANSMQPLSKENIILLKEAVLASEGVQNLVSRDMEELLRIAASDKREELIVFFLEKWYILEIVAKIHNGTIWTVILKKLGSELTPERQLREEAETMMKHIMTMVQYTAVSF</sequence>
<organism evidence="3 4">
    <name type="scientific">Linum trigynum</name>
    <dbReference type="NCBI Taxonomy" id="586398"/>
    <lineage>
        <taxon>Eukaryota</taxon>
        <taxon>Viridiplantae</taxon>
        <taxon>Streptophyta</taxon>
        <taxon>Embryophyta</taxon>
        <taxon>Tracheophyta</taxon>
        <taxon>Spermatophyta</taxon>
        <taxon>Magnoliopsida</taxon>
        <taxon>eudicotyledons</taxon>
        <taxon>Gunneridae</taxon>
        <taxon>Pentapetalae</taxon>
        <taxon>rosids</taxon>
        <taxon>fabids</taxon>
        <taxon>Malpighiales</taxon>
        <taxon>Linaceae</taxon>
        <taxon>Linum</taxon>
    </lineage>
</organism>
<dbReference type="GO" id="GO:0045927">
    <property type="term" value="P:positive regulation of growth"/>
    <property type="evidence" value="ECO:0007669"/>
    <property type="project" value="InterPro"/>
</dbReference>
<name>A0AAV2GDX2_9ROSI</name>
<reference evidence="3 4" key="1">
    <citation type="submission" date="2024-04" db="EMBL/GenBank/DDBJ databases">
        <authorList>
            <person name="Fracassetti M."/>
        </authorList>
    </citation>
    <scope>NUCLEOTIDE SEQUENCE [LARGE SCALE GENOMIC DNA]</scope>
</reference>
<evidence type="ECO:0000313" key="3">
    <source>
        <dbReference type="EMBL" id="CAL1408417.1"/>
    </source>
</evidence>
<dbReference type="Proteomes" id="UP001497516">
    <property type="component" value="Chromosome 8"/>
</dbReference>
<feature type="domain" description="DUF3475" evidence="2">
    <location>
        <begin position="140"/>
        <end position="189"/>
    </location>
</feature>
<gene>
    <name evidence="3" type="ORF">LTRI10_LOCUS48012</name>
</gene>
<evidence type="ECO:0000313" key="4">
    <source>
        <dbReference type="Proteomes" id="UP001497516"/>
    </source>
</evidence>
<keyword evidence="4" id="KW-1185">Reference proteome</keyword>
<proteinExistence type="predicted"/>
<evidence type="ECO:0000256" key="1">
    <source>
        <dbReference type="SAM" id="MobiDB-lite"/>
    </source>
</evidence>
<dbReference type="InterPro" id="IPR021864">
    <property type="entry name" value="DUF3475"/>
</dbReference>
<dbReference type="Pfam" id="PF11961">
    <property type="entry name" value="DUF3475"/>
    <property type="match status" value="1"/>
</dbReference>